<dbReference type="EMBL" id="CP003005">
    <property type="protein sequence ID" value="AEO59175.1"/>
    <property type="molecule type" value="Genomic_DNA"/>
</dbReference>
<dbReference type="AlphaFoldDB" id="G2QFE6"/>
<proteinExistence type="predicted"/>
<dbReference type="RefSeq" id="XP_003664420.1">
    <property type="nucleotide sequence ID" value="XM_003664372.1"/>
</dbReference>
<dbReference type="GeneID" id="11514363"/>
<feature type="domain" description="PD-(D/E)XK nuclease-like" evidence="2">
    <location>
        <begin position="127"/>
        <end position="371"/>
    </location>
</feature>
<dbReference type="Pfam" id="PF20516">
    <property type="entry name" value="PDDEXK_12"/>
    <property type="match status" value="1"/>
</dbReference>
<dbReference type="eggNOG" id="ENOG502R0E3">
    <property type="taxonomic scope" value="Eukaryota"/>
</dbReference>
<gene>
    <name evidence="3" type="ORF">MYCTH_2307230</name>
</gene>
<protein>
    <recommendedName>
        <fullName evidence="2">PD-(D/E)XK nuclease-like domain-containing protein</fullName>
    </recommendedName>
</protein>
<dbReference type="InParanoid" id="G2QFE6"/>
<sequence>MSFTAKLRASNRQSTTSDSRERSSCASGRTRSTSPVKNPDDLLKLEKPVTWMTPDPRTLRDMVKATGSAQALQLFDNIWRVIQGEGYLPRELKGILKEELMVDDSRFAPADRAMVMSQKERDDACRLFPSLGADEGRMLGLLTLYGELNTIRDIVATTIRFINTPRSEAAWNDHIHGPVLRLAVSSTPHVGAENITQAAIAKAFVPAARGELETLGGKMIDYALLLRPEKHLAVRIANFVDGFEEPRTFNQSTHGVLCYEPTGVLIETKVDIRRRAEGKAQLGIWLAAWYGRVARFAPVPSADADTPTNLPFLPVLLVVCENWELYFAFDRDGEFEVCGPLEIGSTVTVDGSYRLLEVLRLLAGWVAGEFRGWVERCVA</sequence>
<evidence type="ECO:0000256" key="1">
    <source>
        <dbReference type="SAM" id="MobiDB-lite"/>
    </source>
</evidence>
<organism evidence="3 4">
    <name type="scientific">Thermothelomyces thermophilus (strain ATCC 42464 / BCRC 31852 / DSM 1799)</name>
    <name type="common">Sporotrichum thermophile</name>
    <dbReference type="NCBI Taxonomy" id="573729"/>
    <lineage>
        <taxon>Eukaryota</taxon>
        <taxon>Fungi</taxon>
        <taxon>Dikarya</taxon>
        <taxon>Ascomycota</taxon>
        <taxon>Pezizomycotina</taxon>
        <taxon>Sordariomycetes</taxon>
        <taxon>Sordariomycetidae</taxon>
        <taxon>Sordariales</taxon>
        <taxon>Chaetomiaceae</taxon>
        <taxon>Thermothelomyces</taxon>
    </lineage>
</organism>
<feature type="region of interest" description="Disordered" evidence="1">
    <location>
        <begin position="1"/>
        <end position="42"/>
    </location>
</feature>
<name>G2QFE6_THET4</name>
<dbReference type="HOGENOM" id="CLU_027219_5_1_1"/>
<evidence type="ECO:0000313" key="4">
    <source>
        <dbReference type="Proteomes" id="UP000007322"/>
    </source>
</evidence>
<dbReference type="VEuPathDB" id="FungiDB:MYCTH_2307230"/>
<accession>G2QFE6</accession>
<keyword evidence="4" id="KW-1185">Reference proteome</keyword>
<dbReference type="InterPro" id="IPR046797">
    <property type="entry name" value="PDDEXK_12"/>
</dbReference>
<reference evidence="3 4" key="1">
    <citation type="journal article" date="2011" name="Nat. Biotechnol.">
        <title>Comparative genomic analysis of the thermophilic biomass-degrading fungi Myceliophthora thermophila and Thielavia terrestris.</title>
        <authorList>
            <person name="Berka R.M."/>
            <person name="Grigoriev I.V."/>
            <person name="Otillar R."/>
            <person name="Salamov A."/>
            <person name="Grimwood J."/>
            <person name="Reid I."/>
            <person name="Ishmael N."/>
            <person name="John T."/>
            <person name="Darmond C."/>
            <person name="Moisan M.-C."/>
            <person name="Henrissat B."/>
            <person name="Coutinho P.M."/>
            <person name="Lombard V."/>
            <person name="Natvig D.O."/>
            <person name="Lindquist E."/>
            <person name="Schmutz J."/>
            <person name="Lucas S."/>
            <person name="Harris P."/>
            <person name="Powlowski J."/>
            <person name="Bellemare A."/>
            <person name="Taylor D."/>
            <person name="Butler G."/>
            <person name="de Vries R.P."/>
            <person name="Allijn I.E."/>
            <person name="van den Brink J."/>
            <person name="Ushinsky S."/>
            <person name="Storms R."/>
            <person name="Powell A.J."/>
            <person name="Paulsen I.T."/>
            <person name="Elbourne L.D.H."/>
            <person name="Baker S.E."/>
            <person name="Magnuson J."/>
            <person name="LaBoissiere S."/>
            <person name="Clutterbuck A.J."/>
            <person name="Martinez D."/>
            <person name="Wogulis M."/>
            <person name="de Leon A.L."/>
            <person name="Rey M.W."/>
            <person name="Tsang A."/>
        </authorList>
    </citation>
    <scope>NUCLEOTIDE SEQUENCE [LARGE SCALE GENOMIC DNA]</scope>
    <source>
        <strain evidence="4">ATCC 42464 / BCRC 31852 / DSM 1799</strain>
    </source>
</reference>
<dbReference type="OrthoDB" id="4161186at2759"/>
<dbReference type="Proteomes" id="UP000007322">
    <property type="component" value="Chromosome 4"/>
</dbReference>
<evidence type="ECO:0000259" key="2">
    <source>
        <dbReference type="Pfam" id="PF20516"/>
    </source>
</evidence>
<evidence type="ECO:0000313" key="3">
    <source>
        <dbReference type="EMBL" id="AEO59175.1"/>
    </source>
</evidence>
<feature type="compositionally biased region" description="Polar residues" evidence="1">
    <location>
        <begin position="24"/>
        <end position="36"/>
    </location>
</feature>
<dbReference type="KEGG" id="mtm:MYCTH_2307230"/>